<evidence type="ECO:0000313" key="2">
    <source>
        <dbReference type="EMBL" id="QDU75330.1"/>
    </source>
</evidence>
<keyword evidence="1" id="KW-0472">Membrane</keyword>
<dbReference type="Proteomes" id="UP000318626">
    <property type="component" value="Chromosome"/>
</dbReference>
<dbReference type="RefSeq" id="WP_144972620.1">
    <property type="nucleotide sequence ID" value="NZ_CP036289.1"/>
</dbReference>
<name>A0A518C802_9BACT</name>
<reference evidence="3" key="1">
    <citation type="submission" date="2019-02" db="EMBL/GenBank/DDBJ databases">
        <title>Deep-cultivation of Planctomycetes and their phenomic and genomic characterization uncovers novel biology.</title>
        <authorList>
            <person name="Wiegand S."/>
            <person name="Jogler M."/>
            <person name="Boedeker C."/>
            <person name="Pinto D."/>
            <person name="Vollmers J."/>
            <person name="Rivas-Marin E."/>
            <person name="Kohn T."/>
            <person name="Peeters S.H."/>
            <person name="Heuer A."/>
            <person name="Rast P."/>
            <person name="Oberbeckmann S."/>
            <person name="Bunk B."/>
            <person name="Jeske O."/>
            <person name="Meyerdierks A."/>
            <person name="Storesund J.E."/>
            <person name="Kallscheuer N."/>
            <person name="Luecker S."/>
            <person name="Lage O.M."/>
            <person name="Pohl T."/>
            <person name="Merkel B.J."/>
            <person name="Hornburger P."/>
            <person name="Mueller R.-W."/>
            <person name="Bruemmer F."/>
            <person name="Labrenz M."/>
            <person name="Spormann A.M."/>
            <person name="Op den Camp H."/>
            <person name="Overmann J."/>
            <person name="Amann R."/>
            <person name="Jetten M.S.M."/>
            <person name="Mascher T."/>
            <person name="Medema M.H."/>
            <person name="Devos D.P."/>
            <person name="Kaster A.-K."/>
            <person name="Ovreas L."/>
            <person name="Rohde M."/>
            <person name="Galperin M.Y."/>
            <person name="Jogler C."/>
        </authorList>
    </citation>
    <scope>NUCLEOTIDE SEQUENCE [LARGE SCALE GENOMIC DNA]</scope>
    <source>
        <strain evidence="3">Pan97</strain>
    </source>
</reference>
<feature type="transmembrane region" description="Helical" evidence="1">
    <location>
        <begin position="20"/>
        <end position="43"/>
    </location>
</feature>
<dbReference type="KEGG" id="bvo:Pan97_23600"/>
<evidence type="ECO:0000313" key="3">
    <source>
        <dbReference type="Proteomes" id="UP000318626"/>
    </source>
</evidence>
<sequence length="191" mass="21556">MTRAAANTPINYPQPTRLHYAWSCLLIFAWLTFAGCTAVWLFSPEPLLKVIAMALTSVSLLLALLQYYSTFRYHREATIVAMFLYGTLRVALFLSVLFMIGSAHSTHQSIPLRVIVALLSLALSLTLIMVNVYHYLTWSEQLYVAQQSNALPSIPQFVTLRKIFLLVLVISWVIGIASLGVRNGWQTILFF</sequence>
<evidence type="ECO:0000256" key="1">
    <source>
        <dbReference type="SAM" id="Phobius"/>
    </source>
</evidence>
<feature type="transmembrane region" description="Helical" evidence="1">
    <location>
        <begin position="50"/>
        <end position="68"/>
    </location>
</feature>
<keyword evidence="1" id="KW-1133">Transmembrane helix</keyword>
<proteinExistence type="predicted"/>
<organism evidence="2 3">
    <name type="scientific">Bremerella volcania</name>
    <dbReference type="NCBI Taxonomy" id="2527984"/>
    <lineage>
        <taxon>Bacteria</taxon>
        <taxon>Pseudomonadati</taxon>
        <taxon>Planctomycetota</taxon>
        <taxon>Planctomycetia</taxon>
        <taxon>Pirellulales</taxon>
        <taxon>Pirellulaceae</taxon>
        <taxon>Bremerella</taxon>
    </lineage>
</organism>
<keyword evidence="1" id="KW-0812">Transmembrane</keyword>
<feature type="transmembrane region" description="Helical" evidence="1">
    <location>
        <begin position="80"/>
        <end position="100"/>
    </location>
</feature>
<keyword evidence="3" id="KW-1185">Reference proteome</keyword>
<dbReference type="EMBL" id="CP036289">
    <property type="protein sequence ID" value="QDU75330.1"/>
    <property type="molecule type" value="Genomic_DNA"/>
</dbReference>
<dbReference type="AlphaFoldDB" id="A0A518C802"/>
<protein>
    <submittedName>
        <fullName evidence="2">Uncharacterized protein</fullName>
    </submittedName>
</protein>
<gene>
    <name evidence="2" type="ORF">Pan97_23600</name>
</gene>
<feature type="transmembrane region" description="Helical" evidence="1">
    <location>
        <begin position="112"/>
        <end position="136"/>
    </location>
</feature>
<accession>A0A518C802</accession>
<feature type="transmembrane region" description="Helical" evidence="1">
    <location>
        <begin position="163"/>
        <end position="181"/>
    </location>
</feature>